<evidence type="ECO:0000313" key="4">
    <source>
        <dbReference type="Proteomes" id="UP000011087"/>
    </source>
</evidence>
<keyword evidence="1" id="KW-0812">Transmembrane</keyword>
<feature type="transmembrane region" description="Helical" evidence="1">
    <location>
        <begin position="7"/>
        <end position="25"/>
    </location>
</feature>
<dbReference type="KEGG" id="gtt:GUITHDRAFT_153581"/>
<dbReference type="RefSeq" id="XP_005829287.1">
    <property type="nucleotide sequence ID" value="XM_005829230.1"/>
</dbReference>
<name>L1J1Z7_GUITC</name>
<keyword evidence="1" id="KW-1133">Transmembrane helix</keyword>
<reference evidence="2 4" key="1">
    <citation type="journal article" date="2012" name="Nature">
        <title>Algal genomes reveal evolutionary mosaicism and the fate of nucleomorphs.</title>
        <authorList>
            <consortium name="DOE Joint Genome Institute"/>
            <person name="Curtis B.A."/>
            <person name="Tanifuji G."/>
            <person name="Burki F."/>
            <person name="Gruber A."/>
            <person name="Irimia M."/>
            <person name="Maruyama S."/>
            <person name="Arias M.C."/>
            <person name="Ball S.G."/>
            <person name="Gile G.H."/>
            <person name="Hirakawa Y."/>
            <person name="Hopkins J.F."/>
            <person name="Kuo A."/>
            <person name="Rensing S.A."/>
            <person name="Schmutz J."/>
            <person name="Symeonidi A."/>
            <person name="Elias M."/>
            <person name="Eveleigh R.J."/>
            <person name="Herman E.K."/>
            <person name="Klute M.J."/>
            <person name="Nakayama T."/>
            <person name="Obornik M."/>
            <person name="Reyes-Prieto A."/>
            <person name="Armbrust E.V."/>
            <person name="Aves S.J."/>
            <person name="Beiko R.G."/>
            <person name="Coutinho P."/>
            <person name="Dacks J.B."/>
            <person name="Durnford D.G."/>
            <person name="Fast N.M."/>
            <person name="Green B.R."/>
            <person name="Grisdale C.J."/>
            <person name="Hempel F."/>
            <person name="Henrissat B."/>
            <person name="Hoppner M.P."/>
            <person name="Ishida K."/>
            <person name="Kim E."/>
            <person name="Koreny L."/>
            <person name="Kroth P.G."/>
            <person name="Liu Y."/>
            <person name="Malik S.B."/>
            <person name="Maier U.G."/>
            <person name="McRose D."/>
            <person name="Mock T."/>
            <person name="Neilson J.A."/>
            <person name="Onodera N.T."/>
            <person name="Poole A.M."/>
            <person name="Pritham E.J."/>
            <person name="Richards T.A."/>
            <person name="Rocap G."/>
            <person name="Roy S.W."/>
            <person name="Sarai C."/>
            <person name="Schaack S."/>
            <person name="Shirato S."/>
            <person name="Slamovits C.H."/>
            <person name="Spencer D.F."/>
            <person name="Suzuki S."/>
            <person name="Worden A.Z."/>
            <person name="Zauner S."/>
            <person name="Barry K."/>
            <person name="Bell C."/>
            <person name="Bharti A.K."/>
            <person name="Crow J.A."/>
            <person name="Grimwood J."/>
            <person name="Kramer R."/>
            <person name="Lindquist E."/>
            <person name="Lucas S."/>
            <person name="Salamov A."/>
            <person name="McFadden G.I."/>
            <person name="Lane C.E."/>
            <person name="Keeling P.J."/>
            <person name="Gray M.W."/>
            <person name="Grigoriev I.V."/>
            <person name="Archibald J.M."/>
        </authorList>
    </citation>
    <scope>NUCLEOTIDE SEQUENCE</scope>
    <source>
        <strain evidence="2 4">CCMP2712</strain>
    </source>
</reference>
<organism evidence="2">
    <name type="scientific">Guillardia theta (strain CCMP2712)</name>
    <name type="common">Cryptophyte</name>
    <dbReference type="NCBI Taxonomy" id="905079"/>
    <lineage>
        <taxon>Eukaryota</taxon>
        <taxon>Cryptophyceae</taxon>
        <taxon>Pyrenomonadales</taxon>
        <taxon>Geminigeraceae</taxon>
        <taxon>Guillardia</taxon>
    </lineage>
</organism>
<keyword evidence="4" id="KW-1185">Reference proteome</keyword>
<dbReference type="HOGENOM" id="CLU_1032259_0_0_1"/>
<evidence type="ECO:0000313" key="2">
    <source>
        <dbReference type="EMBL" id="EKX42307.1"/>
    </source>
</evidence>
<feature type="non-terminal residue" evidence="2">
    <location>
        <position position="1"/>
    </location>
</feature>
<reference evidence="3" key="3">
    <citation type="submission" date="2015-06" db="UniProtKB">
        <authorList>
            <consortium name="EnsemblProtists"/>
        </authorList>
    </citation>
    <scope>IDENTIFICATION</scope>
</reference>
<dbReference type="PaxDb" id="55529-EKX42307"/>
<dbReference type="EMBL" id="JH993017">
    <property type="protein sequence ID" value="EKX42307.1"/>
    <property type="molecule type" value="Genomic_DNA"/>
</dbReference>
<gene>
    <name evidence="2" type="ORF">GUITHDRAFT_153581</name>
</gene>
<dbReference type="Proteomes" id="UP000011087">
    <property type="component" value="Unassembled WGS sequence"/>
</dbReference>
<dbReference type="GeneID" id="17298990"/>
<proteinExistence type="predicted"/>
<evidence type="ECO:0000256" key="1">
    <source>
        <dbReference type="SAM" id="Phobius"/>
    </source>
</evidence>
<dbReference type="EnsemblProtists" id="EKX42307">
    <property type="protein sequence ID" value="EKX42307"/>
    <property type="gene ID" value="GUITHDRAFT_153581"/>
</dbReference>
<keyword evidence="1" id="KW-0472">Membrane</keyword>
<reference evidence="4" key="2">
    <citation type="submission" date="2012-11" db="EMBL/GenBank/DDBJ databases">
        <authorList>
            <person name="Kuo A."/>
            <person name="Curtis B.A."/>
            <person name="Tanifuji G."/>
            <person name="Burki F."/>
            <person name="Gruber A."/>
            <person name="Irimia M."/>
            <person name="Maruyama S."/>
            <person name="Arias M.C."/>
            <person name="Ball S.G."/>
            <person name="Gile G.H."/>
            <person name="Hirakawa Y."/>
            <person name="Hopkins J.F."/>
            <person name="Rensing S.A."/>
            <person name="Schmutz J."/>
            <person name="Symeonidi A."/>
            <person name="Elias M."/>
            <person name="Eveleigh R.J."/>
            <person name="Herman E.K."/>
            <person name="Klute M.J."/>
            <person name="Nakayama T."/>
            <person name="Obornik M."/>
            <person name="Reyes-Prieto A."/>
            <person name="Armbrust E.V."/>
            <person name="Aves S.J."/>
            <person name="Beiko R.G."/>
            <person name="Coutinho P."/>
            <person name="Dacks J.B."/>
            <person name="Durnford D.G."/>
            <person name="Fast N.M."/>
            <person name="Green B.R."/>
            <person name="Grisdale C."/>
            <person name="Hempe F."/>
            <person name="Henrissat B."/>
            <person name="Hoppner M.P."/>
            <person name="Ishida K.-I."/>
            <person name="Kim E."/>
            <person name="Koreny L."/>
            <person name="Kroth P.G."/>
            <person name="Liu Y."/>
            <person name="Malik S.-B."/>
            <person name="Maier U.G."/>
            <person name="McRose D."/>
            <person name="Mock T."/>
            <person name="Neilson J.A."/>
            <person name="Onodera N.T."/>
            <person name="Poole A.M."/>
            <person name="Pritham E.J."/>
            <person name="Richards T.A."/>
            <person name="Rocap G."/>
            <person name="Roy S.W."/>
            <person name="Sarai C."/>
            <person name="Schaack S."/>
            <person name="Shirato S."/>
            <person name="Slamovits C.H."/>
            <person name="Spencer D.F."/>
            <person name="Suzuki S."/>
            <person name="Worden A.Z."/>
            <person name="Zauner S."/>
            <person name="Barry K."/>
            <person name="Bell C."/>
            <person name="Bharti A.K."/>
            <person name="Crow J.A."/>
            <person name="Grimwood J."/>
            <person name="Kramer R."/>
            <person name="Lindquist E."/>
            <person name="Lucas S."/>
            <person name="Salamov A."/>
            <person name="McFadden G.I."/>
            <person name="Lane C.E."/>
            <person name="Keeling P.J."/>
            <person name="Gray M.W."/>
            <person name="Grigoriev I.V."/>
            <person name="Archibald J.M."/>
        </authorList>
    </citation>
    <scope>NUCLEOTIDE SEQUENCE</scope>
    <source>
        <strain evidence="4">CCMP2712</strain>
    </source>
</reference>
<accession>L1J1Z7</accession>
<evidence type="ECO:0000313" key="3">
    <source>
        <dbReference type="EnsemblProtists" id="EKX42307"/>
    </source>
</evidence>
<protein>
    <submittedName>
        <fullName evidence="2 3">Uncharacterized protein</fullName>
    </submittedName>
</protein>
<dbReference type="AlphaFoldDB" id="L1J1Z7"/>
<sequence>MRSSQRAWAWAMAGLGLCMAVLMVVSRATSRRSSDEMVGVGMSYPNDHAAYFVQPAYLRPRNHILMDFRRSNSRKSVLPYFARSNVGQTLAETRMALPLATQSYESFFHPVAPSDLGHMLEQEQAASTNEEHAEEHRCYGLVHACVNWMALNAKKMRVIVYEGGSWCTDDELASQACYNEPKTISEDHVYDIPANGETFPDGMWSTMLKTCPFLSGCSKPESFSDTESNGEMKQAMSAVLEFHRARQGMLRQVDSCCIDRQQAKLASLKR</sequence>